<dbReference type="PANTHER" id="PTHR30237:SF2">
    <property type="entry name" value="MUREIN TETRAPEPTIDE CARBOXYPEPTIDASE"/>
    <property type="match status" value="1"/>
</dbReference>
<dbReference type="KEGG" id="saga:M5M_07610"/>
<evidence type="ECO:0000256" key="3">
    <source>
        <dbReference type="ARBA" id="ARBA00022670"/>
    </source>
</evidence>
<dbReference type="Pfam" id="PF17676">
    <property type="entry name" value="Peptidase_S66C"/>
    <property type="match status" value="1"/>
</dbReference>
<feature type="chain" id="PRO_5003880740" evidence="7">
    <location>
        <begin position="20"/>
        <end position="341"/>
    </location>
</feature>
<dbReference type="InterPro" id="IPR029062">
    <property type="entry name" value="Class_I_gatase-like"/>
</dbReference>
<dbReference type="CDD" id="cd07025">
    <property type="entry name" value="Peptidase_S66"/>
    <property type="match status" value="1"/>
</dbReference>
<feature type="signal peptide" evidence="7">
    <location>
        <begin position="1"/>
        <end position="19"/>
    </location>
</feature>
<dbReference type="InterPro" id="IPR003507">
    <property type="entry name" value="S66_fam"/>
</dbReference>
<sequence>MKSLIAAPLLGALGSQALAGASGAPARQLARRLQPGMTVGLITPASNAPENEDIRFAADVVRSLGFKVKESRHLYARNQYLAGTDAQRAADVNDMFSDKSVDAIFCMRGGYGTPRILPLLDYKTIGKNPKVLLGYSDITALHNAIHQRTGLVTFHGPIAGQNFTDYTYAEFNKVMMQAQHPVALGEAPPFDAAPGRVERDNRITTFVGGRARGRLIGGNLTLIASVMGTPFQPDFRDAILFLEDVHEAPYRIDRMLTQLWLAGVFDQVAGVVLGKFTDAGTDGNTFSLEQVFEQRFGQLKVPVVRGLMIGHVKDQTIVPVGGQAELDGDSGRLTLTEAVLR</sequence>
<dbReference type="HOGENOM" id="CLU_034346_3_1_6"/>
<dbReference type="AlphaFoldDB" id="K4KKZ5"/>
<evidence type="ECO:0000256" key="2">
    <source>
        <dbReference type="ARBA" id="ARBA00022645"/>
    </source>
</evidence>
<evidence type="ECO:0000256" key="5">
    <source>
        <dbReference type="ARBA" id="ARBA00022825"/>
    </source>
</evidence>
<feature type="active site" description="Charge relay system" evidence="6">
    <location>
        <position position="311"/>
    </location>
</feature>
<gene>
    <name evidence="10" type="ordered locus">M5M_07610</name>
</gene>
<dbReference type="EMBL" id="CP003746">
    <property type="protein sequence ID" value="AFU98713.1"/>
    <property type="molecule type" value="Genomic_DNA"/>
</dbReference>
<feature type="active site" description="Charge relay system" evidence="6">
    <location>
        <position position="243"/>
    </location>
</feature>
<evidence type="ECO:0000256" key="4">
    <source>
        <dbReference type="ARBA" id="ARBA00022801"/>
    </source>
</evidence>
<dbReference type="Gene3D" id="3.50.30.60">
    <property type="entry name" value="LD-carboxypeptidase A C-terminal domain-like"/>
    <property type="match status" value="1"/>
</dbReference>
<dbReference type="PIRSF" id="PIRSF028757">
    <property type="entry name" value="LD-carboxypeptidase"/>
    <property type="match status" value="1"/>
</dbReference>
<keyword evidence="2" id="KW-0121">Carboxypeptidase</keyword>
<evidence type="ECO:0000256" key="6">
    <source>
        <dbReference type="PIRSR" id="PIRSR028757-1"/>
    </source>
</evidence>
<dbReference type="GO" id="GO:0008236">
    <property type="term" value="F:serine-type peptidase activity"/>
    <property type="evidence" value="ECO:0007669"/>
    <property type="project" value="UniProtKB-KW"/>
</dbReference>
<dbReference type="InterPro" id="IPR040921">
    <property type="entry name" value="Peptidase_S66C"/>
</dbReference>
<dbReference type="PANTHER" id="PTHR30237">
    <property type="entry name" value="MURAMOYLTETRAPEPTIDE CARBOXYPEPTIDASE"/>
    <property type="match status" value="1"/>
</dbReference>
<name>K4KKZ5_SIMAS</name>
<keyword evidence="11" id="KW-1185">Reference proteome</keyword>
<dbReference type="InterPro" id="IPR027461">
    <property type="entry name" value="Carboxypeptidase_A_C_sf"/>
</dbReference>
<evidence type="ECO:0000259" key="9">
    <source>
        <dbReference type="Pfam" id="PF17676"/>
    </source>
</evidence>
<dbReference type="RefSeq" id="WP_015046886.1">
    <property type="nucleotide sequence ID" value="NC_018868.3"/>
</dbReference>
<evidence type="ECO:0000256" key="7">
    <source>
        <dbReference type="SAM" id="SignalP"/>
    </source>
</evidence>
<dbReference type="STRING" id="1117647.M5M_07610"/>
<protein>
    <submittedName>
        <fullName evidence="10">Peptidase U61 LD-carboxypeptidase A</fullName>
    </submittedName>
</protein>
<feature type="domain" description="LD-carboxypeptidase N-terminal" evidence="8">
    <location>
        <begin position="39"/>
        <end position="156"/>
    </location>
</feature>
<keyword evidence="3" id="KW-0645">Protease</keyword>
<evidence type="ECO:0000313" key="11">
    <source>
        <dbReference type="Proteomes" id="UP000000466"/>
    </source>
</evidence>
<dbReference type="Proteomes" id="UP000000466">
    <property type="component" value="Chromosome"/>
</dbReference>
<dbReference type="InterPro" id="IPR040449">
    <property type="entry name" value="Peptidase_S66_N"/>
</dbReference>
<keyword evidence="7" id="KW-0732">Signal</keyword>
<dbReference type="Gene3D" id="3.40.50.10740">
    <property type="entry name" value="Class I glutamine amidotransferase-like"/>
    <property type="match status" value="1"/>
</dbReference>
<accession>K4KKZ5</accession>
<dbReference type="eggNOG" id="COG1619">
    <property type="taxonomic scope" value="Bacteria"/>
</dbReference>
<dbReference type="Pfam" id="PF02016">
    <property type="entry name" value="Peptidase_S66"/>
    <property type="match status" value="1"/>
</dbReference>
<dbReference type="InterPro" id="IPR027478">
    <property type="entry name" value="LdcA_N"/>
</dbReference>
<proteinExistence type="inferred from homology"/>
<keyword evidence="5" id="KW-0720">Serine protease</keyword>
<keyword evidence="4" id="KW-0378">Hydrolase</keyword>
<feature type="active site" description="Nucleophile" evidence="6">
    <location>
        <position position="136"/>
    </location>
</feature>
<comment type="similarity">
    <text evidence="1">Belongs to the peptidase S66 family.</text>
</comment>
<reference evidence="10 11" key="1">
    <citation type="journal article" date="2013" name="Genome Announc.">
        <title>Complete genome sequence of Simiduia agarivorans SA1(T), a marine bacterium able to degrade a variety of polysaccharides.</title>
        <authorList>
            <person name="Lin S.Y."/>
            <person name="Shieh W.Y."/>
            <person name="Chen J.S."/>
            <person name="Tang S.L."/>
        </authorList>
    </citation>
    <scope>NUCLEOTIDE SEQUENCE [LARGE SCALE GENOMIC DNA]</scope>
    <source>
        <strain evidence="11">DSM 21679 / JCM 13881 / BCRC 17597 / SA1</strain>
    </source>
</reference>
<evidence type="ECO:0000256" key="1">
    <source>
        <dbReference type="ARBA" id="ARBA00010233"/>
    </source>
</evidence>
<dbReference type="SUPFAM" id="SSF141986">
    <property type="entry name" value="LD-carboxypeptidase A C-terminal domain-like"/>
    <property type="match status" value="1"/>
</dbReference>
<dbReference type="GO" id="GO:0004180">
    <property type="term" value="F:carboxypeptidase activity"/>
    <property type="evidence" value="ECO:0007669"/>
    <property type="project" value="UniProtKB-KW"/>
</dbReference>
<evidence type="ECO:0000313" key="10">
    <source>
        <dbReference type="EMBL" id="AFU98713.1"/>
    </source>
</evidence>
<dbReference type="GO" id="GO:0006508">
    <property type="term" value="P:proteolysis"/>
    <property type="evidence" value="ECO:0007669"/>
    <property type="project" value="UniProtKB-KW"/>
</dbReference>
<organism evidence="10 11">
    <name type="scientific">Simiduia agarivorans (strain DSM 21679 / JCM 13881 / BCRC 17597 / SA1)</name>
    <dbReference type="NCBI Taxonomy" id="1117647"/>
    <lineage>
        <taxon>Bacteria</taxon>
        <taxon>Pseudomonadati</taxon>
        <taxon>Pseudomonadota</taxon>
        <taxon>Gammaproteobacteria</taxon>
        <taxon>Cellvibrionales</taxon>
        <taxon>Cellvibrionaceae</taxon>
        <taxon>Simiduia</taxon>
    </lineage>
</organism>
<dbReference type="SUPFAM" id="SSF52317">
    <property type="entry name" value="Class I glutamine amidotransferase-like"/>
    <property type="match status" value="1"/>
</dbReference>
<feature type="domain" description="LD-carboxypeptidase C-terminal" evidence="9">
    <location>
        <begin position="212"/>
        <end position="326"/>
    </location>
</feature>
<evidence type="ECO:0000259" key="8">
    <source>
        <dbReference type="Pfam" id="PF02016"/>
    </source>
</evidence>